<name>A0A1I7XUP0_HETBA</name>
<dbReference type="WBParaSite" id="Hba_21236">
    <property type="protein sequence ID" value="Hba_21236"/>
    <property type="gene ID" value="Hba_21236"/>
</dbReference>
<dbReference type="Pfam" id="PF15335">
    <property type="entry name" value="CAAP1"/>
    <property type="match status" value="1"/>
</dbReference>
<feature type="compositionally biased region" description="Low complexity" evidence="1">
    <location>
        <begin position="25"/>
        <end position="39"/>
    </location>
</feature>
<dbReference type="InterPro" id="IPR038991">
    <property type="entry name" value="CAAP1"/>
</dbReference>
<evidence type="ECO:0000256" key="1">
    <source>
        <dbReference type="SAM" id="MobiDB-lite"/>
    </source>
</evidence>
<accession>A0A1I7XUP0</accession>
<evidence type="ECO:0000313" key="3">
    <source>
        <dbReference type="WBParaSite" id="Hba_21236"/>
    </source>
</evidence>
<evidence type="ECO:0000313" key="2">
    <source>
        <dbReference type="Proteomes" id="UP000095283"/>
    </source>
</evidence>
<keyword evidence="2" id="KW-1185">Reference proteome</keyword>
<dbReference type="GO" id="GO:0042981">
    <property type="term" value="P:regulation of apoptotic process"/>
    <property type="evidence" value="ECO:0007669"/>
    <property type="project" value="InterPro"/>
</dbReference>
<dbReference type="PANTHER" id="PTHR14740:SF3">
    <property type="entry name" value="CASPASE ACTIVITY AND APOPTOSIS INHIBITOR 1"/>
    <property type="match status" value="1"/>
</dbReference>
<organism evidence="2 3">
    <name type="scientific">Heterorhabditis bacteriophora</name>
    <name type="common">Entomopathogenic nematode worm</name>
    <dbReference type="NCBI Taxonomy" id="37862"/>
    <lineage>
        <taxon>Eukaryota</taxon>
        <taxon>Metazoa</taxon>
        <taxon>Ecdysozoa</taxon>
        <taxon>Nematoda</taxon>
        <taxon>Chromadorea</taxon>
        <taxon>Rhabditida</taxon>
        <taxon>Rhabditina</taxon>
        <taxon>Rhabditomorpha</taxon>
        <taxon>Strongyloidea</taxon>
        <taxon>Heterorhabditidae</taxon>
        <taxon>Heterorhabditis</taxon>
    </lineage>
</organism>
<feature type="region of interest" description="Disordered" evidence="1">
    <location>
        <begin position="1"/>
        <end position="39"/>
    </location>
</feature>
<reference evidence="3" key="1">
    <citation type="submission" date="2016-11" db="UniProtKB">
        <authorList>
            <consortium name="WormBaseParasite"/>
        </authorList>
    </citation>
    <scope>IDENTIFICATION</scope>
</reference>
<dbReference type="Proteomes" id="UP000095283">
    <property type="component" value="Unplaced"/>
</dbReference>
<proteinExistence type="predicted"/>
<protein>
    <submittedName>
        <fullName evidence="3">PDE4_UCR domain-containing protein</fullName>
    </submittedName>
</protein>
<feature type="region of interest" description="Disordered" evidence="1">
    <location>
        <begin position="116"/>
        <end position="157"/>
    </location>
</feature>
<sequence>MSNKRKVSKSSRNNRDKERKSSRWSSSGDELSLNSSRSNTLSPINLEKKIGDSRVMPLSSLISDPSALAATAISCMDWRMVEGMLPPCIKGKSSNEIIRLVTEELEGMSKKRIIGQDISWSSSSEESLSDNGTEKGEESNEENVNTGKNSALMVLRV</sequence>
<dbReference type="PANTHER" id="PTHR14740">
    <property type="entry name" value="CASPASE ACTIVITY AND APOPTOSIS INHIBITOR 1"/>
    <property type="match status" value="1"/>
</dbReference>
<dbReference type="AlphaFoldDB" id="A0A1I7XUP0"/>